<feature type="transmembrane region" description="Helical" evidence="1">
    <location>
        <begin position="120"/>
        <end position="137"/>
    </location>
</feature>
<name>A0A9P6DYF0_9AGAM</name>
<reference evidence="2" key="1">
    <citation type="journal article" date="2020" name="Nat. Commun.">
        <title>Large-scale genome sequencing of mycorrhizal fungi provides insights into the early evolution of symbiotic traits.</title>
        <authorList>
            <person name="Miyauchi S."/>
            <person name="Kiss E."/>
            <person name="Kuo A."/>
            <person name="Drula E."/>
            <person name="Kohler A."/>
            <person name="Sanchez-Garcia M."/>
            <person name="Morin E."/>
            <person name="Andreopoulos B."/>
            <person name="Barry K.W."/>
            <person name="Bonito G."/>
            <person name="Buee M."/>
            <person name="Carver A."/>
            <person name="Chen C."/>
            <person name="Cichocki N."/>
            <person name="Clum A."/>
            <person name="Culley D."/>
            <person name="Crous P.W."/>
            <person name="Fauchery L."/>
            <person name="Girlanda M."/>
            <person name="Hayes R.D."/>
            <person name="Keri Z."/>
            <person name="LaButti K."/>
            <person name="Lipzen A."/>
            <person name="Lombard V."/>
            <person name="Magnuson J."/>
            <person name="Maillard F."/>
            <person name="Murat C."/>
            <person name="Nolan M."/>
            <person name="Ohm R.A."/>
            <person name="Pangilinan J."/>
            <person name="Pereira M.F."/>
            <person name="Perotto S."/>
            <person name="Peter M."/>
            <person name="Pfister S."/>
            <person name="Riley R."/>
            <person name="Sitrit Y."/>
            <person name="Stielow J.B."/>
            <person name="Szollosi G."/>
            <person name="Zifcakova L."/>
            <person name="Stursova M."/>
            <person name="Spatafora J.W."/>
            <person name="Tedersoo L."/>
            <person name="Vaario L.M."/>
            <person name="Yamada A."/>
            <person name="Yan M."/>
            <person name="Wang P."/>
            <person name="Xu J."/>
            <person name="Bruns T."/>
            <person name="Baldrian P."/>
            <person name="Vilgalys R."/>
            <person name="Dunand C."/>
            <person name="Henrissat B."/>
            <person name="Grigoriev I.V."/>
            <person name="Hibbett D."/>
            <person name="Nagy L.G."/>
            <person name="Martin F.M."/>
        </authorList>
    </citation>
    <scope>NUCLEOTIDE SEQUENCE</scope>
    <source>
        <strain evidence="2">UP504</strain>
    </source>
</reference>
<sequence length="301" mass="34761">MSTVLSLHPLELSSESSKDTLSLKLNGVAPERFEPTSANEPPSMSTWSMRSTWHKDPINRSIRNLFGWVAYQHMLRGEARPREGKVAVHPLWKQHAFILPRAIAPMVIQYISMKYFHLSWPMWVAVIVYSIAFIAFGRMMSFHMNSLALEHGFLDGQVPRDGIPDVRVKSTMIGLLFSLTIRPLSYCVVAYDRFEMPSITPGCLNYHRAMHEIGCQWIASVYMLYLEVIEHSGLRVYMQQPVTGPILRPLAWISLSKISNDLHHRNGWRKSSNYGKQTRVWDKVFGTMRPRQEMVDENVDW</sequence>
<evidence type="ECO:0000256" key="1">
    <source>
        <dbReference type="SAM" id="Phobius"/>
    </source>
</evidence>
<keyword evidence="1" id="KW-0472">Membrane</keyword>
<dbReference type="EMBL" id="MU128918">
    <property type="protein sequence ID" value="KAF9519426.1"/>
    <property type="molecule type" value="Genomic_DNA"/>
</dbReference>
<proteinExistence type="predicted"/>
<comment type="caution">
    <text evidence="2">The sequence shown here is derived from an EMBL/GenBank/DDBJ whole genome shotgun (WGS) entry which is preliminary data.</text>
</comment>
<dbReference type="OrthoDB" id="6354873at2759"/>
<dbReference type="Proteomes" id="UP000886523">
    <property type="component" value="Unassembled WGS sequence"/>
</dbReference>
<evidence type="ECO:0000313" key="3">
    <source>
        <dbReference type="Proteomes" id="UP000886523"/>
    </source>
</evidence>
<dbReference type="AlphaFoldDB" id="A0A9P6DYF0"/>
<gene>
    <name evidence="2" type="ORF">BS47DRAFT_1337206</name>
</gene>
<protein>
    <submittedName>
        <fullName evidence="2">Uncharacterized protein</fullName>
    </submittedName>
</protein>
<keyword evidence="1" id="KW-0812">Transmembrane</keyword>
<organism evidence="2 3">
    <name type="scientific">Hydnum rufescens UP504</name>
    <dbReference type="NCBI Taxonomy" id="1448309"/>
    <lineage>
        <taxon>Eukaryota</taxon>
        <taxon>Fungi</taxon>
        <taxon>Dikarya</taxon>
        <taxon>Basidiomycota</taxon>
        <taxon>Agaricomycotina</taxon>
        <taxon>Agaricomycetes</taxon>
        <taxon>Cantharellales</taxon>
        <taxon>Hydnaceae</taxon>
        <taxon>Hydnum</taxon>
    </lineage>
</organism>
<keyword evidence="1" id="KW-1133">Transmembrane helix</keyword>
<keyword evidence="3" id="KW-1185">Reference proteome</keyword>
<evidence type="ECO:0000313" key="2">
    <source>
        <dbReference type="EMBL" id="KAF9519426.1"/>
    </source>
</evidence>
<accession>A0A9P6DYF0</accession>